<proteinExistence type="predicted"/>
<dbReference type="Proteomes" id="UP000050761">
    <property type="component" value="Unassembled WGS sequence"/>
</dbReference>
<reference evidence="3" key="2">
    <citation type="submission" date="2019-09" db="UniProtKB">
        <authorList>
            <consortium name="WormBaseParasite"/>
        </authorList>
    </citation>
    <scope>IDENTIFICATION</scope>
</reference>
<protein>
    <submittedName>
        <fullName evidence="3">Secreted protein</fullName>
    </submittedName>
</protein>
<dbReference type="AlphaFoldDB" id="A0A183FP70"/>
<gene>
    <name evidence="1" type="ORF">HPBE_LOCUS9383</name>
</gene>
<dbReference type="WBParaSite" id="HPBE_0000938201-mRNA-1">
    <property type="protein sequence ID" value="HPBE_0000938201-mRNA-1"/>
    <property type="gene ID" value="HPBE_0000938201"/>
</dbReference>
<sequence>MNAERASSMALASPIARLTIIALHIITICLQRLARAATADDRTDSATSTTTGVAFLALEGSSMEQQLRTLNVQLNNFHPGSSQYELPIHWHYLQQIPPCFF</sequence>
<organism evidence="2 3">
    <name type="scientific">Heligmosomoides polygyrus</name>
    <name type="common">Parasitic roundworm</name>
    <dbReference type="NCBI Taxonomy" id="6339"/>
    <lineage>
        <taxon>Eukaryota</taxon>
        <taxon>Metazoa</taxon>
        <taxon>Ecdysozoa</taxon>
        <taxon>Nematoda</taxon>
        <taxon>Chromadorea</taxon>
        <taxon>Rhabditida</taxon>
        <taxon>Rhabditina</taxon>
        <taxon>Rhabditomorpha</taxon>
        <taxon>Strongyloidea</taxon>
        <taxon>Heligmosomidae</taxon>
        <taxon>Heligmosomoides</taxon>
    </lineage>
</organism>
<name>A0A183FP70_HELPZ</name>
<dbReference type="EMBL" id="UZAH01026423">
    <property type="protein sequence ID" value="VDO80466.1"/>
    <property type="molecule type" value="Genomic_DNA"/>
</dbReference>
<evidence type="ECO:0000313" key="2">
    <source>
        <dbReference type="Proteomes" id="UP000050761"/>
    </source>
</evidence>
<accession>A0A183FP70</accession>
<reference evidence="1 2" key="1">
    <citation type="submission" date="2018-11" db="EMBL/GenBank/DDBJ databases">
        <authorList>
            <consortium name="Pathogen Informatics"/>
        </authorList>
    </citation>
    <scope>NUCLEOTIDE SEQUENCE [LARGE SCALE GENOMIC DNA]</scope>
</reference>
<keyword evidence="2" id="KW-1185">Reference proteome</keyword>
<evidence type="ECO:0000313" key="3">
    <source>
        <dbReference type="WBParaSite" id="HPBE_0000938201-mRNA-1"/>
    </source>
</evidence>
<accession>A0A3P7XZ68</accession>
<evidence type="ECO:0000313" key="1">
    <source>
        <dbReference type="EMBL" id="VDO80466.1"/>
    </source>
</evidence>